<dbReference type="SUPFAM" id="SSF102114">
    <property type="entry name" value="Radical SAM enzymes"/>
    <property type="match status" value="1"/>
</dbReference>
<protein>
    <recommendedName>
        <fullName evidence="7">Radical SAM core domain-containing protein</fullName>
    </recommendedName>
</protein>
<dbReference type="Pfam" id="PF04055">
    <property type="entry name" value="Radical_SAM"/>
    <property type="match status" value="1"/>
</dbReference>
<dbReference type="InterPro" id="IPR016779">
    <property type="entry name" value="rSAM_MSMEG0568"/>
</dbReference>
<keyword evidence="4" id="KW-0479">Metal-binding</keyword>
<dbReference type="PROSITE" id="PS51918">
    <property type="entry name" value="RADICAL_SAM"/>
    <property type="match status" value="1"/>
</dbReference>
<dbReference type="Gene3D" id="3.20.20.70">
    <property type="entry name" value="Aldolase class I"/>
    <property type="match status" value="1"/>
</dbReference>
<keyword evidence="5" id="KW-0408">Iron</keyword>
<gene>
    <name evidence="8" type="ORF">METZ01_LOCUS7359</name>
</gene>
<dbReference type="NCBIfam" id="TIGR04043">
    <property type="entry name" value="rSAM_MSMEG_0568"/>
    <property type="match status" value="1"/>
</dbReference>
<dbReference type="InterPro" id="IPR006638">
    <property type="entry name" value="Elp3/MiaA/NifB-like_rSAM"/>
</dbReference>
<evidence type="ECO:0000256" key="2">
    <source>
        <dbReference type="ARBA" id="ARBA00022485"/>
    </source>
</evidence>
<keyword evidence="3" id="KW-0949">S-adenosyl-L-methionine</keyword>
<dbReference type="PANTHER" id="PTHR43076:SF1">
    <property type="entry name" value="LIPOYL SYNTHASE 2"/>
    <property type="match status" value="1"/>
</dbReference>
<dbReference type="InterPro" id="IPR058240">
    <property type="entry name" value="rSAM_sf"/>
</dbReference>
<dbReference type="NCBIfam" id="NF045502">
    <property type="entry name" value="variant_rSAM"/>
    <property type="match status" value="1"/>
</dbReference>
<dbReference type="CDD" id="cd01335">
    <property type="entry name" value="Radical_SAM"/>
    <property type="match status" value="1"/>
</dbReference>
<comment type="cofactor">
    <cofactor evidence="1">
        <name>[4Fe-4S] cluster</name>
        <dbReference type="ChEBI" id="CHEBI:49883"/>
    </cofactor>
</comment>
<name>A0A381NIW8_9ZZZZ</name>
<feature type="domain" description="Radical SAM core" evidence="7">
    <location>
        <begin position="106"/>
        <end position="337"/>
    </location>
</feature>
<dbReference type="GO" id="GO:0051539">
    <property type="term" value="F:4 iron, 4 sulfur cluster binding"/>
    <property type="evidence" value="ECO:0007669"/>
    <property type="project" value="UniProtKB-KW"/>
</dbReference>
<evidence type="ECO:0000256" key="5">
    <source>
        <dbReference type="ARBA" id="ARBA00023004"/>
    </source>
</evidence>
<dbReference type="GO" id="GO:0046872">
    <property type="term" value="F:metal ion binding"/>
    <property type="evidence" value="ECO:0007669"/>
    <property type="project" value="UniProtKB-KW"/>
</dbReference>
<accession>A0A381NIW8</accession>
<dbReference type="EMBL" id="UINC01000391">
    <property type="protein sequence ID" value="SUZ54505.1"/>
    <property type="molecule type" value="Genomic_DNA"/>
</dbReference>
<evidence type="ECO:0000313" key="8">
    <source>
        <dbReference type="EMBL" id="SUZ54505.1"/>
    </source>
</evidence>
<dbReference type="PANTHER" id="PTHR43076">
    <property type="entry name" value="FO SYNTHASE (COFH)"/>
    <property type="match status" value="1"/>
</dbReference>
<evidence type="ECO:0000256" key="1">
    <source>
        <dbReference type="ARBA" id="ARBA00001966"/>
    </source>
</evidence>
<dbReference type="SFLD" id="SFLDG01107">
    <property type="entry name" value="Uncharacterised_Radical_SAM_Su"/>
    <property type="match status" value="1"/>
</dbReference>
<evidence type="ECO:0000259" key="7">
    <source>
        <dbReference type="PROSITE" id="PS51918"/>
    </source>
</evidence>
<organism evidence="8">
    <name type="scientific">marine metagenome</name>
    <dbReference type="NCBI Taxonomy" id="408172"/>
    <lineage>
        <taxon>unclassified sequences</taxon>
        <taxon>metagenomes</taxon>
        <taxon>ecological metagenomes</taxon>
    </lineage>
</organism>
<evidence type="ECO:0000256" key="6">
    <source>
        <dbReference type="ARBA" id="ARBA00023014"/>
    </source>
</evidence>
<sequence>MDKKKILLELQSFGARIDVPVEDYGRCGGAGPSDDKAFLLDGVPAMVPTLGEFAQESPFVVTRSEDGKYTVTNNGENLMPVEFVSYPRFYDLKTEDGIPYKKIAVLHGTDVLATTVSQRCIRWRRDGERCHFCAIENSLESGSTISLKTPEQLAEVAEAAMRLDGVMHMIMTTGTMNYRDMGVHYLVECTRKIKTIVPKLQIQVQFEPPENLEDMKLLHEAGVEAVGIHLESFSQETRERITPGKAEISIDRYFEAFRYAVDIFGRNQVSTYIIVGLGDTEESIVEGCRQVAELGVYPFVVPLRPIMGTPLENVRAPDPELMERIYIQVAKNNREFELAYRNSKAGCARCGACSGIAAFE</sequence>
<dbReference type="GO" id="GO:0044689">
    <property type="term" value="F:7,8-didemethyl-8-hydroxy-5-deazariboflavin synthase activity"/>
    <property type="evidence" value="ECO:0007669"/>
    <property type="project" value="TreeGrafter"/>
</dbReference>
<evidence type="ECO:0000256" key="3">
    <source>
        <dbReference type="ARBA" id="ARBA00022691"/>
    </source>
</evidence>
<dbReference type="InterPro" id="IPR034405">
    <property type="entry name" value="F420"/>
</dbReference>
<keyword evidence="2" id="KW-0004">4Fe-4S</keyword>
<evidence type="ECO:0000256" key="4">
    <source>
        <dbReference type="ARBA" id="ARBA00022723"/>
    </source>
</evidence>
<dbReference type="InterPro" id="IPR007197">
    <property type="entry name" value="rSAM"/>
</dbReference>
<keyword evidence="6" id="KW-0411">Iron-sulfur</keyword>
<dbReference type="SMART" id="SM00729">
    <property type="entry name" value="Elp3"/>
    <property type="match status" value="1"/>
</dbReference>
<dbReference type="AlphaFoldDB" id="A0A381NIW8"/>
<dbReference type="InterPro" id="IPR013785">
    <property type="entry name" value="Aldolase_TIM"/>
</dbReference>
<dbReference type="SFLD" id="SFLDS00029">
    <property type="entry name" value="Radical_SAM"/>
    <property type="match status" value="1"/>
</dbReference>
<reference evidence="8" key="1">
    <citation type="submission" date="2018-05" db="EMBL/GenBank/DDBJ databases">
        <authorList>
            <person name="Lanie J.A."/>
            <person name="Ng W.-L."/>
            <person name="Kazmierczak K.M."/>
            <person name="Andrzejewski T.M."/>
            <person name="Davidsen T.M."/>
            <person name="Wayne K.J."/>
            <person name="Tettelin H."/>
            <person name="Glass J.I."/>
            <person name="Rusch D."/>
            <person name="Podicherti R."/>
            <person name="Tsui H.-C.T."/>
            <person name="Winkler M.E."/>
        </authorList>
    </citation>
    <scope>NUCLEOTIDE SEQUENCE</scope>
</reference>
<proteinExistence type="predicted"/>